<dbReference type="GO" id="GO:0003824">
    <property type="term" value="F:catalytic activity"/>
    <property type="evidence" value="ECO:0007669"/>
    <property type="project" value="InterPro"/>
</dbReference>
<sequence length="76" mass="8732">MRDVAQVARAVEQAFSSDKINYGAFGDNMPHVHFHIVPKQKNGPEWGTMFEMNPSANKQLTKEEYQDIIDQIKCHL</sequence>
<evidence type="ECO:0000259" key="2">
    <source>
        <dbReference type="PROSITE" id="PS51084"/>
    </source>
</evidence>
<name>A0A168J5I8_9BACL</name>
<gene>
    <name evidence="3" type="ORF">PBAT_22960</name>
</gene>
<dbReference type="SUPFAM" id="SSF54197">
    <property type="entry name" value="HIT-like"/>
    <property type="match status" value="1"/>
</dbReference>
<dbReference type="InterPro" id="IPR036265">
    <property type="entry name" value="HIT-like_sf"/>
</dbReference>
<dbReference type="Pfam" id="PF01230">
    <property type="entry name" value="HIT"/>
    <property type="match status" value="1"/>
</dbReference>
<dbReference type="AlphaFoldDB" id="A0A168J5I8"/>
<evidence type="ECO:0000313" key="3">
    <source>
        <dbReference type="EMBL" id="OAB40179.1"/>
    </source>
</evidence>
<reference evidence="3 4" key="1">
    <citation type="submission" date="2016-03" db="EMBL/GenBank/DDBJ databases">
        <title>Draft genome sequence of Paenibacillus antarcticus CECT 5836.</title>
        <authorList>
            <person name="Shin S.-K."/>
            <person name="Yi H."/>
        </authorList>
    </citation>
    <scope>NUCLEOTIDE SEQUENCE [LARGE SCALE GENOMIC DNA]</scope>
    <source>
        <strain evidence="3 4">CECT 5836</strain>
    </source>
</reference>
<dbReference type="InterPro" id="IPR011146">
    <property type="entry name" value="HIT-like"/>
</dbReference>
<feature type="short sequence motif" description="Histidine triad motif" evidence="1">
    <location>
        <begin position="31"/>
        <end position="35"/>
    </location>
</feature>
<accession>A0A168J5I8</accession>
<dbReference type="EMBL" id="LVJI01000054">
    <property type="protein sequence ID" value="OAB40179.1"/>
    <property type="molecule type" value="Genomic_DNA"/>
</dbReference>
<evidence type="ECO:0000313" key="4">
    <source>
        <dbReference type="Proteomes" id="UP000077355"/>
    </source>
</evidence>
<dbReference type="Gene3D" id="3.30.428.10">
    <property type="entry name" value="HIT-like"/>
    <property type="match status" value="1"/>
</dbReference>
<proteinExistence type="predicted"/>
<keyword evidence="4" id="KW-1185">Reference proteome</keyword>
<comment type="caution">
    <text evidence="3">The sequence shown here is derived from an EMBL/GenBank/DDBJ whole genome shotgun (WGS) entry which is preliminary data.</text>
</comment>
<organism evidence="3 4">
    <name type="scientific">Paenibacillus antarcticus</name>
    <dbReference type="NCBI Taxonomy" id="253703"/>
    <lineage>
        <taxon>Bacteria</taxon>
        <taxon>Bacillati</taxon>
        <taxon>Bacillota</taxon>
        <taxon>Bacilli</taxon>
        <taxon>Bacillales</taxon>
        <taxon>Paenibacillaceae</taxon>
        <taxon>Paenibacillus</taxon>
    </lineage>
</organism>
<dbReference type="PROSITE" id="PS51084">
    <property type="entry name" value="HIT_2"/>
    <property type="match status" value="1"/>
</dbReference>
<feature type="domain" description="HIT" evidence="2">
    <location>
        <begin position="1"/>
        <end position="46"/>
    </location>
</feature>
<protein>
    <recommendedName>
        <fullName evidence="2">HIT domain-containing protein</fullName>
    </recommendedName>
</protein>
<dbReference type="Proteomes" id="UP000077355">
    <property type="component" value="Unassembled WGS sequence"/>
</dbReference>
<evidence type="ECO:0000256" key="1">
    <source>
        <dbReference type="PROSITE-ProRule" id="PRU00464"/>
    </source>
</evidence>